<name>A0ABV2JAL0_9FIRM</name>
<sequence length="79" mass="8355">MTILILFKNHKIFQILNNYSTISTNSSYVVSEVCQDSAFSSIPSVSVLSFASSLYSTTVGSSTTSSSFASSHSNATCVA</sequence>
<evidence type="ECO:0000313" key="1">
    <source>
        <dbReference type="EMBL" id="MET3617806.1"/>
    </source>
</evidence>
<comment type="caution">
    <text evidence="1">The sequence shown here is derived from an EMBL/GenBank/DDBJ whole genome shotgun (WGS) entry which is preliminary data.</text>
</comment>
<gene>
    <name evidence="1" type="ORF">ABID14_001441</name>
</gene>
<evidence type="ECO:0000313" key="2">
    <source>
        <dbReference type="Proteomes" id="UP001549162"/>
    </source>
</evidence>
<proteinExistence type="predicted"/>
<protein>
    <submittedName>
        <fullName evidence="1">Uncharacterized protein</fullName>
    </submittedName>
</protein>
<organism evidence="1 2">
    <name type="scientific">Peptoniphilus olsenii</name>
    <dbReference type="NCBI Taxonomy" id="411570"/>
    <lineage>
        <taxon>Bacteria</taxon>
        <taxon>Bacillati</taxon>
        <taxon>Bacillota</taxon>
        <taxon>Tissierellia</taxon>
        <taxon>Tissierellales</taxon>
        <taxon>Peptoniphilaceae</taxon>
        <taxon>Peptoniphilus</taxon>
    </lineage>
</organism>
<dbReference type="EMBL" id="JBEPMA010000009">
    <property type="protein sequence ID" value="MET3617806.1"/>
    <property type="molecule type" value="Genomic_DNA"/>
</dbReference>
<keyword evidence="2" id="KW-1185">Reference proteome</keyword>
<accession>A0ABV2JAL0</accession>
<reference evidence="1 2" key="1">
    <citation type="submission" date="2024-06" db="EMBL/GenBank/DDBJ databases">
        <title>Genomic Encyclopedia of Type Strains, Phase IV (KMG-IV): sequencing the most valuable type-strain genomes for metagenomic binning, comparative biology and taxonomic classification.</title>
        <authorList>
            <person name="Goeker M."/>
        </authorList>
    </citation>
    <scope>NUCLEOTIDE SEQUENCE [LARGE SCALE GENOMIC DNA]</scope>
    <source>
        <strain evidence="1 2">DSM 21460</strain>
    </source>
</reference>
<dbReference type="RefSeq" id="WP_354368598.1">
    <property type="nucleotide sequence ID" value="NZ_JBEPMA010000009.1"/>
</dbReference>
<dbReference type="Proteomes" id="UP001549162">
    <property type="component" value="Unassembled WGS sequence"/>
</dbReference>